<sequence length="79" mass="9003">MLDCPICAWPLKAGKKMVYCYDDSCGFHINYAQKDLLRDITKKEVEDLLMGKMIEGLIHLDIDAPNFIASKVTSLESYM</sequence>
<organism evidence="1 2">
    <name type="scientific">Sulfurospirillum diekertiae</name>
    <dbReference type="NCBI Taxonomy" id="1854492"/>
    <lineage>
        <taxon>Bacteria</taxon>
        <taxon>Pseudomonadati</taxon>
        <taxon>Campylobacterota</taxon>
        <taxon>Epsilonproteobacteria</taxon>
        <taxon>Campylobacterales</taxon>
        <taxon>Sulfurospirillaceae</taxon>
        <taxon>Sulfurospirillum</taxon>
    </lineage>
</organism>
<evidence type="ECO:0000313" key="2">
    <source>
        <dbReference type="Proteomes" id="UP000217349"/>
    </source>
</evidence>
<evidence type="ECO:0000313" key="1">
    <source>
        <dbReference type="EMBL" id="ATB68183.1"/>
    </source>
</evidence>
<dbReference type="OrthoDB" id="9885643at2"/>
<protein>
    <submittedName>
        <fullName evidence="1">Uncharacterized protein</fullName>
    </submittedName>
</protein>
<reference evidence="2" key="1">
    <citation type="submission" date="2017-09" db="EMBL/GenBank/DDBJ databases">
        <title>The complete genome of Sulfurospirillum sp. JPD-1.</title>
        <authorList>
            <person name="Goris T."/>
        </authorList>
    </citation>
    <scope>NUCLEOTIDE SEQUENCE [LARGE SCALE GENOMIC DNA]</scope>
    <source>
        <strain evidence="2">JPD-1</strain>
    </source>
</reference>
<dbReference type="Proteomes" id="UP000217349">
    <property type="component" value="Chromosome"/>
</dbReference>
<dbReference type="KEGG" id="sulj:SJPD1_0049"/>
<accession>A0A290H9E3</accession>
<gene>
    <name evidence="1" type="ORF">SJPD1_0049</name>
</gene>
<dbReference type="EMBL" id="CP023275">
    <property type="protein sequence ID" value="ATB68183.1"/>
    <property type="molecule type" value="Genomic_DNA"/>
</dbReference>
<dbReference type="RefSeq" id="WP_096045447.1">
    <property type="nucleotide sequence ID" value="NZ_CP023275.1"/>
</dbReference>
<dbReference type="AlphaFoldDB" id="A0A290H9E3"/>
<name>A0A290H9E3_9BACT</name>
<proteinExistence type="predicted"/>